<reference evidence="1" key="2">
    <citation type="submission" date="2019-01" db="UniProtKB">
        <authorList>
            <consortium name="EnsemblPlants"/>
        </authorList>
    </citation>
    <scope>IDENTIFICATION</scope>
    <source>
        <strain evidence="1">cv. Heinz 1706</strain>
    </source>
</reference>
<keyword evidence="2" id="KW-1185">Reference proteome</keyword>
<reference evidence="1" key="1">
    <citation type="journal article" date="2012" name="Nature">
        <title>The tomato genome sequence provides insights into fleshy fruit evolution.</title>
        <authorList>
            <consortium name="Tomato Genome Consortium"/>
        </authorList>
    </citation>
    <scope>NUCLEOTIDE SEQUENCE [LARGE SCALE GENOMIC DNA]</scope>
    <source>
        <strain evidence="1">cv. Heinz 1706</strain>
    </source>
</reference>
<proteinExistence type="predicted"/>
<accession>A0A3Q7IFV4</accession>
<dbReference type="Gramene" id="Solyc10g047260.1.1">
    <property type="protein sequence ID" value="Solyc10g047260.1.1.1"/>
    <property type="gene ID" value="Solyc10g047260.1"/>
</dbReference>
<name>A0A3Q7IFV4_SOLLC</name>
<dbReference type="Proteomes" id="UP000004994">
    <property type="component" value="Chromosome 10"/>
</dbReference>
<dbReference type="AlphaFoldDB" id="A0A3Q7IFV4"/>
<evidence type="ECO:0000313" key="1">
    <source>
        <dbReference type="EnsemblPlants" id="Solyc10g047260.1.1.1"/>
    </source>
</evidence>
<protein>
    <submittedName>
        <fullName evidence="1">Uncharacterized protein</fullName>
    </submittedName>
</protein>
<dbReference type="EnsemblPlants" id="Solyc10g047260.1.1">
    <property type="protein sequence ID" value="Solyc10g047260.1.1.1"/>
    <property type="gene ID" value="Solyc10g047260.1"/>
</dbReference>
<dbReference type="InParanoid" id="A0A3Q7IFV4"/>
<sequence length="63" mass="7023">MGLFVGGFGDFRWWFGMVWKLVGEGTGLKAVFSQLFGGFGVGLVTIWRWCSSMEGCTLIVLRQ</sequence>
<dbReference type="PaxDb" id="4081-Solyc10g047260.1.1"/>
<organism evidence="1">
    <name type="scientific">Solanum lycopersicum</name>
    <name type="common">Tomato</name>
    <name type="synonym">Lycopersicon esculentum</name>
    <dbReference type="NCBI Taxonomy" id="4081"/>
    <lineage>
        <taxon>Eukaryota</taxon>
        <taxon>Viridiplantae</taxon>
        <taxon>Streptophyta</taxon>
        <taxon>Embryophyta</taxon>
        <taxon>Tracheophyta</taxon>
        <taxon>Spermatophyta</taxon>
        <taxon>Magnoliopsida</taxon>
        <taxon>eudicotyledons</taxon>
        <taxon>Gunneridae</taxon>
        <taxon>Pentapetalae</taxon>
        <taxon>asterids</taxon>
        <taxon>lamiids</taxon>
        <taxon>Solanales</taxon>
        <taxon>Solanaceae</taxon>
        <taxon>Solanoideae</taxon>
        <taxon>Solaneae</taxon>
        <taxon>Solanum</taxon>
        <taxon>Solanum subgen. Lycopersicon</taxon>
    </lineage>
</organism>
<evidence type="ECO:0000313" key="2">
    <source>
        <dbReference type="Proteomes" id="UP000004994"/>
    </source>
</evidence>